<organism evidence="1 2">
    <name type="scientific">Deinococcus piscis</name>
    <dbReference type="NCBI Taxonomy" id="394230"/>
    <lineage>
        <taxon>Bacteria</taxon>
        <taxon>Thermotogati</taxon>
        <taxon>Deinococcota</taxon>
        <taxon>Deinococci</taxon>
        <taxon>Deinococcales</taxon>
        <taxon>Deinococcaceae</taxon>
        <taxon>Deinococcus</taxon>
    </lineage>
</organism>
<keyword evidence="2" id="KW-1185">Reference proteome</keyword>
<dbReference type="EMBL" id="BNAL01000094">
    <property type="protein sequence ID" value="GHG13556.1"/>
    <property type="molecule type" value="Genomic_DNA"/>
</dbReference>
<comment type="caution">
    <text evidence="1">The sequence shown here is derived from an EMBL/GenBank/DDBJ whole genome shotgun (WGS) entry which is preliminary data.</text>
</comment>
<sequence length="147" mass="16381">MPTLTEYAQSLETLGGISPLGQSFCRWDGQTFHKVDKPTEKGLYEITSASGRKITALLDGVGIWRRGEWYGLHFLQLHEKGLLLGAKYDEHTWQLALPADQRPPELHERALVLCSGLLPRSQGAWLFYSNVPPQVAESVAAALEHLT</sequence>
<reference evidence="2" key="1">
    <citation type="journal article" date="2019" name="Int. J. Syst. Evol. Microbiol.">
        <title>The Global Catalogue of Microorganisms (GCM) 10K type strain sequencing project: providing services to taxonomists for standard genome sequencing and annotation.</title>
        <authorList>
            <consortium name="The Broad Institute Genomics Platform"/>
            <consortium name="The Broad Institute Genome Sequencing Center for Infectious Disease"/>
            <person name="Wu L."/>
            <person name="Ma J."/>
        </authorList>
    </citation>
    <scope>NUCLEOTIDE SEQUENCE [LARGE SCALE GENOMIC DNA]</scope>
    <source>
        <strain evidence="2">CGMCC 1.18439</strain>
    </source>
</reference>
<evidence type="ECO:0000313" key="2">
    <source>
        <dbReference type="Proteomes" id="UP000632154"/>
    </source>
</evidence>
<proteinExistence type="predicted"/>
<accession>A0ABQ3KDY3</accession>
<gene>
    <name evidence="1" type="ORF">GCM10017783_26300</name>
</gene>
<evidence type="ECO:0000313" key="1">
    <source>
        <dbReference type="EMBL" id="GHG13556.1"/>
    </source>
</evidence>
<protein>
    <submittedName>
        <fullName evidence="1">Uncharacterized protein</fullName>
    </submittedName>
</protein>
<dbReference type="Proteomes" id="UP000632154">
    <property type="component" value="Unassembled WGS sequence"/>
</dbReference>
<name>A0ABQ3KDY3_9DEIO</name>